<dbReference type="PANTHER" id="PTHR37813">
    <property type="entry name" value="FELS-2 PROPHAGE PROTEIN"/>
    <property type="match status" value="1"/>
</dbReference>
<dbReference type="EMBL" id="JBHLTC010000006">
    <property type="protein sequence ID" value="MFC0623824.1"/>
    <property type="molecule type" value="Genomic_DNA"/>
</dbReference>
<feature type="transmembrane region" description="Helical" evidence="2">
    <location>
        <begin position="391"/>
        <end position="410"/>
    </location>
</feature>
<keyword evidence="2" id="KW-0472">Membrane</keyword>
<feature type="transmembrane region" description="Helical" evidence="2">
    <location>
        <begin position="652"/>
        <end position="675"/>
    </location>
</feature>
<dbReference type="RefSeq" id="WP_380044524.1">
    <property type="nucleotide sequence ID" value="NZ_JBHLTC010000006.1"/>
</dbReference>
<sequence>MAAANAAVRIGLLADASTARKEIATVPKAAEDAVSETESKWGKLGGVLAGVGVGAGTALSGALLGALDVQDATATLNAQLGLTGPASAKVGKAAGDLYKNAYGESVAETGDAIKAAFQNGLVSINDSEKAIEDVGASVLNYAKITGEDAVSSTRAVGQMLKTNMAPNAKAAFDILTRGQQLGLNKSEDLLDTFNEYSTQFRKLGVDGTQALGLIQQGLQGGARDSDLVADALKEFSIRAVDGSKTSADAFKALGLSATEMTATFAKGGPGAAKGLDTVLDRLRSVKDPAKQAQIAVGLFGTQAEDLGAALFKLDPSTATKGLGQVAGAADQVNKTLGDTAKSKITAFTRTLKMGLVDFLGNKVVPALSKALPAVMAFVSGMQDGTGPGGQLAAVLKTLAAVIAPLVVLLGKLAGFVLQNKDFFAPFAAILGTVVAAVKAWTVAQLALNIVLTANPVGILVVAIAALVAGLVWAFKNSDRFRSGLLATWSAVKTGVLAAVNAVVAAVKGVGAFFSGFGQGVASAFSSVLSFFRDLPGKIARAVGNAASWLFDKGRAVLVGFAKGYVSYWATIGRFYLSIGSAILRWVGNVTKLLYTKGRQIIVSLANGYLSFWTTIGRFFAGIGSAVLKWVGNTAALLYTKGRQIILSLANGYLSYWANVAAFFRGIASAVVKWVGNTASLLYTKGRQIILSLATGYVSYWANVASFFRGIGSSVLRWVGNVGSTLYNAGRSIISGLINGISSKVGDLKNYLGNVTGWIQSWKGPLPKDKRLLTPAGSAILLSLIKGMDGETDRLKRFLGGVTSDIENGISASPSVALSASLAGGGGGSASAPAPVINVYALTSGPEVGRQVVQAITDYERANGSRWRH</sequence>
<evidence type="ECO:0000259" key="3">
    <source>
        <dbReference type="Pfam" id="PF10145"/>
    </source>
</evidence>
<dbReference type="PANTHER" id="PTHR37813:SF1">
    <property type="entry name" value="FELS-2 PROPHAGE PROTEIN"/>
    <property type="match status" value="1"/>
</dbReference>
<feature type="transmembrane region" description="Helical" evidence="2">
    <location>
        <begin position="564"/>
        <end position="587"/>
    </location>
</feature>
<evidence type="ECO:0000256" key="1">
    <source>
        <dbReference type="ARBA" id="ARBA00022612"/>
    </source>
</evidence>
<feature type="transmembrane region" description="Helical" evidence="2">
    <location>
        <begin position="449"/>
        <end position="473"/>
    </location>
</feature>
<evidence type="ECO:0000313" key="5">
    <source>
        <dbReference type="Proteomes" id="UP001589890"/>
    </source>
</evidence>
<dbReference type="Proteomes" id="UP001589890">
    <property type="component" value="Unassembled WGS sequence"/>
</dbReference>
<dbReference type="InterPro" id="IPR010090">
    <property type="entry name" value="Phage_tape_meas"/>
</dbReference>
<feature type="transmembrane region" description="Helical" evidence="2">
    <location>
        <begin position="485"/>
        <end position="506"/>
    </location>
</feature>
<keyword evidence="2" id="KW-0812">Transmembrane</keyword>
<feature type="domain" description="Phage tail tape measure protein" evidence="3">
    <location>
        <begin position="102"/>
        <end position="300"/>
    </location>
</feature>
<accession>A0ABV6QGQ4</accession>
<organism evidence="4 5">
    <name type="scientific">Kribbella deserti</name>
    <dbReference type="NCBI Taxonomy" id="1926257"/>
    <lineage>
        <taxon>Bacteria</taxon>
        <taxon>Bacillati</taxon>
        <taxon>Actinomycetota</taxon>
        <taxon>Actinomycetes</taxon>
        <taxon>Propionibacteriales</taxon>
        <taxon>Kribbellaceae</taxon>
        <taxon>Kribbella</taxon>
    </lineage>
</organism>
<reference evidence="4 5" key="1">
    <citation type="submission" date="2024-09" db="EMBL/GenBank/DDBJ databases">
        <authorList>
            <person name="Sun Q."/>
            <person name="Mori K."/>
        </authorList>
    </citation>
    <scope>NUCLEOTIDE SEQUENCE [LARGE SCALE GENOMIC DNA]</scope>
    <source>
        <strain evidence="4 5">CGMCC 1.15906</strain>
    </source>
</reference>
<keyword evidence="5" id="KW-1185">Reference proteome</keyword>
<feature type="transmembrane region" description="Helical" evidence="2">
    <location>
        <begin position="422"/>
        <end position="443"/>
    </location>
</feature>
<evidence type="ECO:0000313" key="4">
    <source>
        <dbReference type="EMBL" id="MFC0623824.1"/>
    </source>
</evidence>
<keyword evidence="1" id="KW-1188">Viral release from host cell</keyword>
<comment type="caution">
    <text evidence="4">The sequence shown here is derived from an EMBL/GenBank/DDBJ whole genome shotgun (WGS) entry which is preliminary data.</text>
</comment>
<dbReference type="Pfam" id="PF10145">
    <property type="entry name" value="PhageMin_Tail"/>
    <property type="match status" value="1"/>
</dbReference>
<name>A0ABV6QGQ4_9ACTN</name>
<protein>
    <submittedName>
        <fullName evidence="4">Phage tail tape measure protein</fullName>
    </submittedName>
</protein>
<evidence type="ECO:0000256" key="2">
    <source>
        <dbReference type="SAM" id="Phobius"/>
    </source>
</evidence>
<proteinExistence type="predicted"/>
<gene>
    <name evidence="4" type="ORF">ACFFGN_07105</name>
</gene>
<keyword evidence="2" id="KW-1133">Transmembrane helix</keyword>
<feature type="transmembrane region" description="Helical" evidence="2">
    <location>
        <begin position="687"/>
        <end position="707"/>
    </location>
</feature>
<feature type="transmembrane region" description="Helical" evidence="2">
    <location>
        <begin position="607"/>
        <end position="631"/>
    </location>
</feature>